<evidence type="ECO:0000313" key="3">
    <source>
        <dbReference type="Proteomes" id="UP001180453"/>
    </source>
</evidence>
<name>A0ABU1YSH1_ROSSA</name>
<keyword evidence="3" id="KW-1185">Reference proteome</keyword>
<evidence type="ECO:0000256" key="1">
    <source>
        <dbReference type="SAM" id="SignalP"/>
    </source>
</evidence>
<feature type="chain" id="PRO_5047100768" description="TonB C-terminal domain-containing protein" evidence="1">
    <location>
        <begin position="37"/>
        <end position="166"/>
    </location>
</feature>
<sequence length="166" mass="17866">MSSRYSIAQRTPVLNGLFAAVACAATLALTAGPAMAAPDDLERVEVRGRVIEAPARYDVHAACEDLEGQLQSALERTWAIEGRYGEVKVQFVMENGEVGAVQANGISRSIARDVRQAVNRLHCGPQNTASAQIYRFSVDFIDPRAPAMDTLTARSGSGTRVALFSR</sequence>
<comment type="caution">
    <text evidence="2">The sequence shown here is derived from an EMBL/GenBank/DDBJ whole genome shotgun (WGS) entry which is preliminary data.</text>
</comment>
<evidence type="ECO:0008006" key="4">
    <source>
        <dbReference type="Google" id="ProtNLM"/>
    </source>
</evidence>
<dbReference type="PROSITE" id="PS51257">
    <property type="entry name" value="PROKAR_LIPOPROTEIN"/>
    <property type="match status" value="1"/>
</dbReference>
<dbReference type="RefSeq" id="WP_310269643.1">
    <property type="nucleotide sequence ID" value="NZ_JAVDXU010000003.1"/>
</dbReference>
<gene>
    <name evidence="2" type="ORF">J2X20_004461</name>
</gene>
<dbReference type="EMBL" id="JAVDXU010000003">
    <property type="protein sequence ID" value="MDR7271793.1"/>
    <property type="molecule type" value="Genomic_DNA"/>
</dbReference>
<organism evidence="2 3">
    <name type="scientific">Roseateles saccharophilus</name>
    <name type="common">Pseudomonas saccharophila</name>
    <dbReference type="NCBI Taxonomy" id="304"/>
    <lineage>
        <taxon>Bacteria</taxon>
        <taxon>Pseudomonadati</taxon>
        <taxon>Pseudomonadota</taxon>
        <taxon>Betaproteobacteria</taxon>
        <taxon>Burkholderiales</taxon>
        <taxon>Sphaerotilaceae</taxon>
        <taxon>Roseateles</taxon>
    </lineage>
</organism>
<feature type="signal peptide" evidence="1">
    <location>
        <begin position="1"/>
        <end position="36"/>
    </location>
</feature>
<accession>A0ABU1YSH1</accession>
<reference evidence="2 3" key="1">
    <citation type="submission" date="2023-07" db="EMBL/GenBank/DDBJ databases">
        <title>Sorghum-associated microbial communities from plants grown in Nebraska, USA.</title>
        <authorList>
            <person name="Schachtman D."/>
        </authorList>
    </citation>
    <scope>NUCLEOTIDE SEQUENCE [LARGE SCALE GENOMIC DNA]</scope>
    <source>
        <strain evidence="2 3">BE314</strain>
    </source>
</reference>
<protein>
    <recommendedName>
        <fullName evidence="4">TonB C-terminal domain-containing protein</fullName>
    </recommendedName>
</protein>
<proteinExistence type="predicted"/>
<dbReference type="Proteomes" id="UP001180453">
    <property type="component" value="Unassembled WGS sequence"/>
</dbReference>
<evidence type="ECO:0000313" key="2">
    <source>
        <dbReference type="EMBL" id="MDR7271793.1"/>
    </source>
</evidence>
<keyword evidence="1" id="KW-0732">Signal</keyword>